<dbReference type="PANTHER" id="PTHR32309:SF31">
    <property type="entry name" value="CAPSULAR EXOPOLYSACCHARIDE FAMILY"/>
    <property type="match status" value="1"/>
</dbReference>
<feature type="coiled-coil region" evidence="1">
    <location>
        <begin position="606"/>
        <end position="633"/>
    </location>
</feature>
<evidence type="ECO:0000256" key="3">
    <source>
        <dbReference type="SAM" id="Phobius"/>
    </source>
</evidence>
<name>A0A7W6PPN7_9HYPH</name>
<evidence type="ECO:0000313" key="5">
    <source>
        <dbReference type="Proteomes" id="UP000519897"/>
    </source>
</evidence>
<keyword evidence="1" id="KW-0175">Coiled coil</keyword>
<comment type="caution">
    <text evidence="4">The sequence shown here is derived from an EMBL/GenBank/DDBJ whole genome shotgun (WGS) entry which is preliminary data.</text>
</comment>
<feature type="region of interest" description="Disordered" evidence="2">
    <location>
        <begin position="1"/>
        <end position="31"/>
    </location>
</feature>
<protein>
    <submittedName>
        <fullName evidence="4">Uncharacterized protein involved in exopolysaccharide biosynthesis</fullName>
    </submittedName>
</protein>
<evidence type="ECO:0000256" key="2">
    <source>
        <dbReference type="SAM" id="MobiDB-lite"/>
    </source>
</evidence>
<dbReference type="EMBL" id="JACIEC010000001">
    <property type="protein sequence ID" value="MBB4143275.1"/>
    <property type="molecule type" value="Genomic_DNA"/>
</dbReference>
<reference evidence="4 5" key="1">
    <citation type="submission" date="2020-08" db="EMBL/GenBank/DDBJ databases">
        <title>Genomic Encyclopedia of Type Strains, Phase IV (KMG-IV): sequencing the most valuable type-strain genomes for metagenomic binning, comparative biology and taxonomic classification.</title>
        <authorList>
            <person name="Goeker M."/>
        </authorList>
    </citation>
    <scope>NUCLEOTIDE SEQUENCE [LARGE SCALE GENOMIC DNA]</scope>
    <source>
        <strain evidence="4 5">DSM 29514</strain>
    </source>
</reference>
<dbReference type="InterPro" id="IPR050445">
    <property type="entry name" value="Bact_polysacc_biosynth/exp"/>
</dbReference>
<proteinExistence type="predicted"/>
<organism evidence="4 5">
    <name type="scientific">Rhizobium rhizoryzae</name>
    <dbReference type="NCBI Taxonomy" id="451876"/>
    <lineage>
        <taxon>Bacteria</taxon>
        <taxon>Pseudomonadati</taxon>
        <taxon>Pseudomonadota</taxon>
        <taxon>Alphaproteobacteria</taxon>
        <taxon>Hyphomicrobiales</taxon>
        <taxon>Rhizobiaceae</taxon>
        <taxon>Rhizobium/Agrobacterium group</taxon>
        <taxon>Rhizobium</taxon>
    </lineage>
</organism>
<evidence type="ECO:0000256" key="1">
    <source>
        <dbReference type="SAM" id="Coils"/>
    </source>
</evidence>
<feature type="transmembrane region" description="Helical" evidence="3">
    <location>
        <begin position="38"/>
        <end position="58"/>
    </location>
</feature>
<dbReference type="AlphaFoldDB" id="A0A7W6PPN7"/>
<keyword evidence="5" id="KW-1185">Reference proteome</keyword>
<keyword evidence="3" id="KW-1133">Transmembrane helix</keyword>
<sequence length="643" mass="69118">MRANGMVDTTMAIGSTKNERLAEPALPDASSRSAGKSMLSAVILLSSAALGAFIPGVLPLDLQQSYQASAVYSLRPLPQSTDAIAEAARARLTQQETLAAIAKQLDWNRLGKTGEQSQTSIGFLRELMTGREMTLGRSEAAQRERLEQMLLVSAAGYPGAILVSASSTDAQFAADAANAAAMQLASLEGGASSSGSGSQIDIARKALEQAQIALDNAGVTDEAVRAERQIEVERDALAADVERLQGQIDDLTKQAETLLKMKFSDVLSQPLPEELAQTGLESLRQRYLSAQMNVDQLSAELGPRHPRFLAAKAAADEARAAVAKALAGVVADLNRQKARAAKDLDGVKPKLEVLQKRSVPEPVTRRLELEKNVENARKIYLDRLREANISQASTIKAELTTTATAANASVIGMPHWVYAILGALAGLCLGGACLPSRRPSHSVEGIGSPAMYPVVADAGTIHETHAVEPQPEVAAALLQPPVSLQPYRASQPSVQTLRELEEVALDLDAQETRQDPVRLPHFEDYYGSDLDPMQDRAFHHADRSERRAKSEEFEAVAANDDRSLAWLTELVLANRMSEASGEPLPYLLATIMQGRSPASEIPEAADGATEAELQQLLAELEILRRELAQHEAAERQSRFAMAS</sequence>
<gene>
    <name evidence="4" type="ORF">GGQ72_001774</name>
</gene>
<keyword evidence="3" id="KW-0812">Transmembrane</keyword>
<keyword evidence="3" id="KW-0472">Membrane</keyword>
<evidence type="ECO:0000313" key="4">
    <source>
        <dbReference type="EMBL" id="MBB4143275.1"/>
    </source>
</evidence>
<accession>A0A7W6PPN7</accession>
<dbReference type="PANTHER" id="PTHR32309">
    <property type="entry name" value="TYROSINE-PROTEIN KINASE"/>
    <property type="match status" value="1"/>
</dbReference>
<dbReference type="RefSeq" id="WP_165132991.1">
    <property type="nucleotide sequence ID" value="NZ_CP049250.1"/>
</dbReference>
<dbReference type="Proteomes" id="UP000519897">
    <property type="component" value="Unassembled WGS sequence"/>
</dbReference>
<feature type="coiled-coil region" evidence="1">
    <location>
        <begin position="227"/>
        <end position="300"/>
    </location>
</feature>